<proteinExistence type="inferred from homology"/>
<reference evidence="3 4" key="1">
    <citation type="journal article" date="2022" name="Nat. Genet.">
        <title>Improved pea reference genome and pan-genome highlight genomic features and evolutionary characteristics.</title>
        <authorList>
            <person name="Yang T."/>
            <person name="Liu R."/>
            <person name="Luo Y."/>
            <person name="Hu S."/>
            <person name="Wang D."/>
            <person name="Wang C."/>
            <person name="Pandey M.K."/>
            <person name="Ge S."/>
            <person name="Xu Q."/>
            <person name="Li N."/>
            <person name="Li G."/>
            <person name="Huang Y."/>
            <person name="Saxena R.K."/>
            <person name="Ji Y."/>
            <person name="Li M."/>
            <person name="Yan X."/>
            <person name="He Y."/>
            <person name="Liu Y."/>
            <person name="Wang X."/>
            <person name="Xiang C."/>
            <person name="Varshney R.K."/>
            <person name="Ding H."/>
            <person name="Gao S."/>
            <person name="Zong X."/>
        </authorList>
    </citation>
    <scope>NUCLEOTIDE SEQUENCE [LARGE SCALE GENOMIC DNA]</scope>
    <source>
        <strain evidence="3 4">cv. Zhongwan 6</strain>
    </source>
</reference>
<dbReference type="Gramene" id="Psat02G0291300-T2">
    <property type="protein sequence ID" value="KAI5436584.1"/>
    <property type="gene ID" value="KIW84_022913"/>
</dbReference>
<comment type="function">
    <text evidence="2">Allosteric enzyme that catalyzes the rate-limiting step in glycogen catabolism, the phosphorolytic cleavage of glycogen to produce glucose-1-phosphate, and plays a central role in maintaining cellular and organismal glucose homeostasis.</text>
</comment>
<comment type="caution">
    <text evidence="3">The sequence shown here is derived from an EMBL/GenBank/DDBJ whole genome shotgun (WGS) entry which is preliminary data.</text>
</comment>
<dbReference type="PANTHER" id="PTHR11468">
    <property type="entry name" value="GLYCOGEN PHOSPHORYLASE"/>
    <property type="match status" value="1"/>
</dbReference>
<evidence type="ECO:0000256" key="2">
    <source>
        <dbReference type="RuleBase" id="RU000587"/>
    </source>
</evidence>
<protein>
    <recommendedName>
        <fullName evidence="2">Alpha-1,4 glucan phosphorylase</fullName>
        <ecNumber evidence="2">2.4.1.1</ecNumber>
    </recommendedName>
</protein>
<dbReference type="EMBL" id="JAMSHJ010000002">
    <property type="protein sequence ID" value="KAI5436584.1"/>
    <property type="molecule type" value="Genomic_DNA"/>
</dbReference>
<dbReference type="GO" id="GO:0005980">
    <property type="term" value="P:glycogen catabolic process"/>
    <property type="evidence" value="ECO:0007669"/>
    <property type="project" value="TreeGrafter"/>
</dbReference>
<comment type="similarity">
    <text evidence="1 2">Belongs to the glycogen phosphorylase family.</text>
</comment>
<dbReference type="Gene3D" id="3.40.50.2000">
    <property type="entry name" value="Glycogen Phosphorylase B"/>
    <property type="match status" value="1"/>
</dbReference>
<evidence type="ECO:0000313" key="3">
    <source>
        <dbReference type="EMBL" id="KAI5436584.1"/>
    </source>
</evidence>
<comment type="catalytic activity">
    <reaction evidence="2">
        <text>[(1-&gt;4)-alpha-D-glucosyl](n) + phosphate = [(1-&gt;4)-alpha-D-glucosyl](n-1) + alpha-D-glucose 1-phosphate</text>
        <dbReference type="Rhea" id="RHEA:41732"/>
        <dbReference type="Rhea" id="RHEA-COMP:9584"/>
        <dbReference type="Rhea" id="RHEA-COMP:9586"/>
        <dbReference type="ChEBI" id="CHEBI:15444"/>
        <dbReference type="ChEBI" id="CHEBI:43474"/>
        <dbReference type="ChEBI" id="CHEBI:58601"/>
        <dbReference type="EC" id="2.4.1.1"/>
    </reaction>
</comment>
<dbReference type="GO" id="GO:0005737">
    <property type="term" value="C:cytoplasm"/>
    <property type="evidence" value="ECO:0007669"/>
    <property type="project" value="TreeGrafter"/>
</dbReference>
<gene>
    <name evidence="3" type="ORF">KIW84_022913</name>
</gene>
<keyword evidence="2" id="KW-0119">Carbohydrate metabolism</keyword>
<dbReference type="InterPro" id="IPR000811">
    <property type="entry name" value="Glyco_trans_35"/>
</dbReference>
<evidence type="ECO:0000313" key="4">
    <source>
        <dbReference type="Proteomes" id="UP001058974"/>
    </source>
</evidence>
<dbReference type="EC" id="2.4.1.1" evidence="2"/>
<keyword evidence="2" id="KW-0663">Pyridoxal phosphate</keyword>
<dbReference type="Pfam" id="PF00343">
    <property type="entry name" value="Phosphorylase"/>
    <property type="match status" value="1"/>
</dbReference>
<keyword evidence="2" id="KW-0328">Glycosyltransferase</keyword>
<comment type="cofactor">
    <cofactor evidence="2">
        <name>pyridoxal 5'-phosphate</name>
        <dbReference type="ChEBI" id="CHEBI:597326"/>
    </cofactor>
</comment>
<dbReference type="SUPFAM" id="SSF53756">
    <property type="entry name" value="UDP-Glycosyltransferase/glycogen phosphorylase"/>
    <property type="match status" value="1"/>
</dbReference>
<name>A0A9D5BBI1_PEA</name>
<evidence type="ECO:0000256" key="1">
    <source>
        <dbReference type="ARBA" id="ARBA00006047"/>
    </source>
</evidence>
<sequence>MQALAYDVLILGYQTKNTISLRLWEPKAYADDFDLSTFNGGQLEPASVLHSRAKHICSFLYPGDATKCGILLRPKQHYFLYSASLHVWFLHKSTLTIQWPEYMLILRKNSDRCLKKSMAV</sequence>
<keyword evidence="4" id="KW-1185">Reference proteome</keyword>
<dbReference type="GO" id="GO:0030170">
    <property type="term" value="F:pyridoxal phosphate binding"/>
    <property type="evidence" value="ECO:0007669"/>
    <property type="project" value="TreeGrafter"/>
</dbReference>
<dbReference type="PANTHER" id="PTHR11468:SF4">
    <property type="entry name" value="ALPHA-GLUCAN PHOSPHORYLASE 2, CYTOSOLIC"/>
    <property type="match status" value="1"/>
</dbReference>
<dbReference type="GO" id="GO:0008184">
    <property type="term" value="F:glycogen phosphorylase activity"/>
    <property type="evidence" value="ECO:0007669"/>
    <property type="project" value="InterPro"/>
</dbReference>
<accession>A0A9D5BBI1</accession>
<dbReference type="AlphaFoldDB" id="A0A9D5BBI1"/>
<organism evidence="3 4">
    <name type="scientific">Pisum sativum</name>
    <name type="common">Garden pea</name>
    <name type="synonym">Lathyrus oleraceus</name>
    <dbReference type="NCBI Taxonomy" id="3888"/>
    <lineage>
        <taxon>Eukaryota</taxon>
        <taxon>Viridiplantae</taxon>
        <taxon>Streptophyta</taxon>
        <taxon>Embryophyta</taxon>
        <taxon>Tracheophyta</taxon>
        <taxon>Spermatophyta</taxon>
        <taxon>Magnoliopsida</taxon>
        <taxon>eudicotyledons</taxon>
        <taxon>Gunneridae</taxon>
        <taxon>Pentapetalae</taxon>
        <taxon>rosids</taxon>
        <taxon>fabids</taxon>
        <taxon>Fabales</taxon>
        <taxon>Fabaceae</taxon>
        <taxon>Papilionoideae</taxon>
        <taxon>50 kb inversion clade</taxon>
        <taxon>NPAAA clade</taxon>
        <taxon>Hologalegina</taxon>
        <taxon>IRL clade</taxon>
        <taxon>Fabeae</taxon>
        <taxon>Lathyrus</taxon>
    </lineage>
</organism>
<keyword evidence="2" id="KW-0808">Transferase</keyword>
<dbReference type="Proteomes" id="UP001058974">
    <property type="component" value="Chromosome 2"/>
</dbReference>